<dbReference type="GO" id="GO:0003723">
    <property type="term" value="F:RNA binding"/>
    <property type="evidence" value="ECO:0007669"/>
    <property type="project" value="TreeGrafter"/>
</dbReference>
<keyword evidence="5" id="KW-0539">Nucleus</keyword>
<dbReference type="EMBL" id="GAKP01022473">
    <property type="protein sequence ID" value="JAC36479.1"/>
    <property type="molecule type" value="Transcribed_RNA"/>
</dbReference>
<feature type="compositionally biased region" description="Polar residues" evidence="6">
    <location>
        <begin position="840"/>
        <end position="859"/>
    </location>
</feature>
<keyword evidence="3" id="KW-0507">mRNA processing</keyword>
<dbReference type="PANTHER" id="PTHR23185:SF0">
    <property type="entry name" value="PROTEIN VIRILIZER HOMOLOG"/>
    <property type="match status" value="1"/>
</dbReference>
<feature type="region of interest" description="Disordered" evidence="6">
    <location>
        <begin position="1777"/>
        <end position="1799"/>
    </location>
</feature>
<evidence type="ECO:0000259" key="7">
    <source>
        <dbReference type="Pfam" id="PF15912"/>
    </source>
</evidence>
<evidence type="ECO:0000256" key="6">
    <source>
        <dbReference type="SAM" id="MobiDB-lite"/>
    </source>
</evidence>
<dbReference type="GO" id="GO:0006397">
    <property type="term" value="P:mRNA processing"/>
    <property type="evidence" value="ECO:0007669"/>
    <property type="project" value="UniProtKB-KW"/>
</dbReference>
<evidence type="ECO:0000256" key="2">
    <source>
        <dbReference type="ARBA" id="ARBA00008371"/>
    </source>
</evidence>
<feature type="compositionally biased region" description="Basic and acidic residues" evidence="6">
    <location>
        <begin position="282"/>
        <end position="292"/>
    </location>
</feature>
<evidence type="ECO:0000313" key="8">
    <source>
        <dbReference type="EMBL" id="JAC36479.1"/>
    </source>
</evidence>
<feature type="compositionally biased region" description="Low complexity" evidence="6">
    <location>
        <begin position="1752"/>
        <end position="1762"/>
    </location>
</feature>
<dbReference type="Pfam" id="PF15912">
    <property type="entry name" value="VIR_N"/>
    <property type="match status" value="1"/>
</dbReference>
<protein>
    <submittedName>
        <fullName evidence="8">Protein virilizer</fullName>
    </submittedName>
</protein>
<feature type="domain" description="Virilizer N-terminal" evidence="7">
    <location>
        <begin position="6"/>
        <end position="281"/>
    </location>
</feature>
<dbReference type="InterPro" id="IPR026736">
    <property type="entry name" value="Virilizer"/>
</dbReference>
<dbReference type="OrthoDB" id="2011702at2759"/>
<evidence type="ECO:0000256" key="4">
    <source>
        <dbReference type="ARBA" id="ARBA00023187"/>
    </source>
</evidence>
<proteinExistence type="inferred from homology"/>
<feature type="compositionally biased region" description="Basic and acidic residues" evidence="6">
    <location>
        <begin position="240"/>
        <end position="273"/>
    </location>
</feature>
<feature type="region of interest" description="Disordered" evidence="6">
    <location>
        <begin position="782"/>
        <end position="862"/>
    </location>
</feature>
<comment type="similarity">
    <text evidence="2">Belongs to the vir family.</text>
</comment>
<feature type="region of interest" description="Disordered" evidence="6">
    <location>
        <begin position="1825"/>
        <end position="1872"/>
    </location>
</feature>
<feature type="region of interest" description="Disordered" evidence="6">
    <location>
        <begin position="137"/>
        <end position="362"/>
    </location>
</feature>
<feature type="compositionally biased region" description="Polar residues" evidence="6">
    <location>
        <begin position="814"/>
        <end position="825"/>
    </location>
</feature>
<evidence type="ECO:0000256" key="5">
    <source>
        <dbReference type="ARBA" id="ARBA00023242"/>
    </source>
</evidence>
<feature type="compositionally biased region" description="Pro residues" evidence="6">
    <location>
        <begin position="138"/>
        <end position="147"/>
    </location>
</feature>
<keyword evidence="4" id="KW-0508">mRNA splicing</keyword>
<gene>
    <name evidence="8" type="primary">VIR</name>
</gene>
<evidence type="ECO:0000256" key="3">
    <source>
        <dbReference type="ARBA" id="ARBA00022664"/>
    </source>
</evidence>
<comment type="subcellular location">
    <subcellularLocation>
        <location evidence="1">Nucleus</location>
    </subcellularLocation>
</comment>
<feature type="compositionally biased region" description="Basic and acidic residues" evidence="6">
    <location>
        <begin position="211"/>
        <end position="231"/>
    </location>
</feature>
<dbReference type="InterPro" id="IPR031801">
    <property type="entry name" value="VIR_N"/>
</dbReference>
<feature type="compositionally biased region" description="Basic residues" evidence="6">
    <location>
        <begin position="1858"/>
        <end position="1872"/>
    </location>
</feature>
<feature type="region of interest" description="Disordered" evidence="6">
    <location>
        <begin position="1737"/>
        <end position="1762"/>
    </location>
</feature>
<dbReference type="GO" id="GO:0008380">
    <property type="term" value="P:RNA splicing"/>
    <property type="evidence" value="ECO:0007669"/>
    <property type="project" value="UniProtKB-KW"/>
</dbReference>
<name>A0A034V1S3_BACDO</name>
<reference evidence="8" key="1">
    <citation type="journal article" date="2014" name="BMC Genomics">
        <title>Characterizing the developmental transcriptome of the oriental fruit fly, Bactrocera dorsalis (Diptera: Tephritidae) through comparative genomic analysis with Drosophila melanogaster utilizing modENCODE datasets.</title>
        <authorList>
            <person name="Geib S.M."/>
            <person name="Calla B."/>
            <person name="Hall B."/>
            <person name="Hou S."/>
            <person name="Manoukis N.C."/>
        </authorList>
    </citation>
    <scope>NUCLEOTIDE SEQUENCE</scope>
    <source>
        <strain evidence="8">Punador</strain>
    </source>
</reference>
<dbReference type="GO" id="GO:0005634">
    <property type="term" value="C:nucleus"/>
    <property type="evidence" value="ECO:0007669"/>
    <property type="project" value="UniProtKB-SubCell"/>
</dbReference>
<dbReference type="GO" id="GO:0036396">
    <property type="term" value="C:RNA N6-methyladenosine methyltransferase complex"/>
    <property type="evidence" value="ECO:0007669"/>
    <property type="project" value="TreeGrafter"/>
</dbReference>
<accession>A0A034V1S3</accession>
<organism evidence="8">
    <name type="scientific">Bactrocera dorsalis</name>
    <name type="common">Oriental fruit fly</name>
    <name type="synonym">Dacus dorsalis</name>
    <dbReference type="NCBI Taxonomy" id="27457"/>
    <lineage>
        <taxon>Eukaryota</taxon>
        <taxon>Metazoa</taxon>
        <taxon>Ecdysozoa</taxon>
        <taxon>Arthropoda</taxon>
        <taxon>Hexapoda</taxon>
        <taxon>Insecta</taxon>
        <taxon>Pterygota</taxon>
        <taxon>Neoptera</taxon>
        <taxon>Endopterygota</taxon>
        <taxon>Diptera</taxon>
        <taxon>Brachycera</taxon>
        <taxon>Muscomorpha</taxon>
        <taxon>Tephritoidea</taxon>
        <taxon>Tephritidae</taxon>
        <taxon>Bactrocera</taxon>
        <taxon>Bactrocera</taxon>
    </lineage>
</organism>
<feature type="compositionally biased region" description="Basic and acidic residues" evidence="6">
    <location>
        <begin position="161"/>
        <end position="180"/>
    </location>
</feature>
<sequence length="1872" mass="210658">MVETDDASELLFFDTFSHEVDTDINLDLVQFPKPVYITQVRIIPLGARVQADFPGGVRLGATNPSKFDIEFFVNDLGMPGASTFENLGQLKYNQNDCIHLECTQEKIPTDGLVLRGWYSTITLAVYGILTNSMNEPIASPPPPPCEPAGPEEICNLSGSGETREPSIPEETSKDEWKEPLPSEVPAHKTNLSDFERDELEYGVGRSGAGEHYQHSGDERERGIRKTSHSSERSLPSRNRTHSDSNERDYVRSRGEREREKVSRDWSRSPEYTRHSRRKRSERSRSDAEESHKWPPRTPPASIDSPTRPRSPDNMEYSEDDVHYKLKTRSYMRSDESLTNGAADTQPLDDDETPGTPGEQYEPILSDDEIIGDDDSNTAIDQVMGDDFEAELLAAANAALPAIQEFDPFTMPIRRYDSDLQALYHKEVDTLFIIMEKFDVQTKCMSVDAFNDPTTTIEERENFVYLSEQLINHLSYIWQNFKRRNFVLKQFFSNDAKYLLKSFNILKIALEFESACLQQQPAFKIRHIKIGARLTELFASAPVFLEYLLQTQNFDPFVALYKLYQEKYMAVSIKLMLLKAIYALLGTKEGIRHFLVGGNLSGYQLLFDTLKESRLTRTKFALQAIVKKLHLYEALECVRENCSKLFVLTNYTPAAPAEQYVAIERAIEQIMDALTHNSLSYQQPKRFLPASKKFEITVDTAAQRSFANDLQAYFVLHTLGESLLLLLVNANALPATLLLRVLDLLQAMLQTHVGVDYFVDDCFETTRLLVAVLLGIDEVPEDVTPTEQEDFEMKVSEEPTQPKLETNALDAADKQTINDSPSTTTIDAKPKTKDTEEPAVQSENVSSSKESTPARNEVSTQPLRRPLLHRLQQIGVELAYKVQTRYHLDAVLYLTRAEQYDIIKLATHLHALYSQTCQSPGRQHTVEVIGLNNNMQFFMDLIQKEQRLQAQRHLASPGTKYKSPVLSYAVDMVDCCVRHCEQLDYLIEHGQNIFELAKNHETFEPSVSAVLQELFVFLKPSEAIQIFAYDNITPLVDVITRSMEYITTFPGDLIMGLRILRHLAIGSNSKAFRSSQTEELKHRFATLQFYAADGVQTIMQILEKLCSYFEQPGLHTPALMTLQGLHCCQIILPALQVLRAMLSFAIQCRDAEFKDLTAIDHLMKAYFLLHYFPAGSQAAQAIAEAKQEIIQIFLAYTQPNEQDEESLHKSLWTQMIREILKNIDGPSTFLPGLHVLAELLPLPLPMPLPADVHVPETQSQRLITERKLWSAHLHPLSAQVAKLIETIAPTTFPPLVDLMTKVCLQLADLAPNMTLLISKTLSDLLCAEWQSASGTPTAQLARLLNFFARLTSFAALKISSISILNGKLWELFQSVLCYTGTASEVVHRAQLAIHNILKSFLDPSISFVSPKSTALPELNLAAALPAKELIPRIIETTLTNLFNSDAQQQVCESALNNLNLLTELDITMYHLTQLLKQRRADFQQWLEKFLNIADGVEVRLASIELLINLLHSLTHIADHLQQQKTLPIRTLKLSTAELHHLLGYQKNATPTLMQRLSDAYTKSKDKTPTQIKPEDDSTSASKLLAEITAELDSTDVSASAECEDDNAATSAHAIEPTLPQSEGIVMQFAARPIFVEVDAATDEPQLLARYWLQVDCIDLDDSKYERVACDLTELAAECLAPETNLTSDCKRVLHLSASPQSNRERTPTAPCFRTRRVEVEPSTGRPEKKIYITPVRGRGFARAPPSRGDLFRSRPPNTSRPPSLHVDDFLALETCGAQPTGPTGYNKIPPMMRGSRVGRNRGTRISTAAAFRSLYSKSKVMRTASPSTWAEGGSPHYRSATTEPHFGDTHYSNSSHFSGRSRGRGGRPRPYLR</sequence>
<evidence type="ECO:0000256" key="1">
    <source>
        <dbReference type="ARBA" id="ARBA00004123"/>
    </source>
</evidence>
<dbReference type="PANTHER" id="PTHR23185">
    <property type="entry name" value="PROTEIN VIRILIZER HOMOLOG"/>
    <property type="match status" value="1"/>
</dbReference>